<reference evidence="1 2" key="1">
    <citation type="journal article" date="2020" name="bioRxiv">
        <title>Whole genome comparisons of ergot fungi reveals the divergence and evolution of species within the genus Claviceps are the result of varying mechanisms driving genome evolution and host range expansion.</title>
        <authorList>
            <person name="Wyka S.A."/>
            <person name="Mondo S.J."/>
            <person name="Liu M."/>
            <person name="Dettman J."/>
            <person name="Nalam V."/>
            <person name="Broders K.D."/>
        </authorList>
    </citation>
    <scope>NUCLEOTIDE SEQUENCE [LARGE SCALE GENOMIC DNA]</scope>
    <source>
        <strain evidence="1 2">CCC 1485</strain>
    </source>
</reference>
<dbReference type="Gene3D" id="3.20.20.190">
    <property type="entry name" value="Phosphatidylinositol (PI) phosphodiesterase"/>
    <property type="match status" value="1"/>
</dbReference>
<evidence type="ECO:0000313" key="2">
    <source>
        <dbReference type="Proteomes" id="UP000706124"/>
    </source>
</evidence>
<name>A0A9P7MGG9_9HYPO</name>
<dbReference type="InterPro" id="IPR017946">
    <property type="entry name" value="PLC-like_Pdiesterase_TIM-brl"/>
</dbReference>
<dbReference type="EMBL" id="SRPO01000045">
    <property type="protein sequence ID" value="KAG5945482.1"/>
    <property type="molecule type" value="Genomic_DNA"/>
</dbReference>
<dbReference type="OrthoDB" id="7984201at2759"/>
<gene>
    <name evidence="1" type="ORF">E4U60_005198</name>
</gene>
<dbReference type="AlphaFoldDB" id="A0A9P7MGG9"/>
<dbReference type="Pfam" id="PF26146">
    <property type="entry name" value="PI-PLC_X"/>
    <property type="match status" value="1"/>
</dbReference>
<comment type="caution">
    <text evidence="1">The sequence shown here is derived from an EMBL/GenBank/DDBJ whole genome shotgun (WGS) entry which is preliminary data.</text>
</comment>
<dbReference type="SUPFAM" id="SSF51695">
    <property type="entry name" value="PLC-like phosphodiesterases"/>
    <property type="match status" value="1"/>
</dbReference>
<sequence length="323" mass="36847">MMEPIDGLAHLQASLEEIYNTAFQGFLAQKWWPALLWTSLLQFLPFTATILAACNGHHELCQRRYSEVTFIGSHNSAFVGPTPSHNQYVSVTRQLQLGVRFLQAQTHDKAGTIEMCHTYCWELDSGSLAMYLREIGTWMDDHPNEVVTLLLTNGDAIPVRKFDVVFESTGLKKHVFHPQRRIMSKTEWPTLGELIDAKTRLVVFMDYHTDRGRFDYIISQFDHFWETPYGITNKRFPTCRVDRPLFGDPHRLMGIMNHMLNFRIGNVVFPDQVDAKTTNSLASITKQVNLCESQGKPQPNVILLDYVNVGDAQQAQLAFNGLA</sequence>
<dbReference type="Proteomes" id="UP000706124">
    <property type="component" value="Unassembled WGS sequence"/>
</dbReference>
<protein>
    <recommendedName>
        <fullName evidence="3">PLC-like phosphodiesterase</fullName>
    </recommendedName>
</protein>
<dbReference type="InterPro" id="IPR051057">
    <property type="entry name" value="PI-PLC_domain"/>
</dbReference>
<evidence type="ECO:0000313" key="1">
    <source>
        <dbReference type="EMBL" id="KAG5945482.1"/>
    </source>
</evidence>
<dbReference type="PANTHER" id="PTHR13593:SF146">
    <property type="entry name" value="PLC-LIKE PHOSPHODIESTERASE"/>
    <property type="match status" value="1"/>
</dbReference>
<organism evidence="1 2">
    <name type="scientific">Claviceps pazoutovae</name>
    <dbReference type="NCBI Taxonomy" id="1649127"/>
    <lineage>
        <taxon>Eukaryota</taxon>
        <taxon>Fungi</taxon>
        <taxon>Dikarya</taxon>
        <taxon>Ascomycota</taxon>
        <taxon>Pezizomycotina</taxon>
        <taxon>Sordariomycetes</taxon>
        <taxon>Hypocreomycetidae</taxon>
        <taxon>Hypocreales</taxon>
        <taxon>Clavicipitaceae</taxon>
        <taxon>Claviceps</taxon>
    </lineage>
</organism>
<dbReference type="GO" id="GO:0006629">
    <property type="term" value="P:lipid metabolic process"/>
    <property type="evidence" value="ECO:0007669"/>
    <property type="project" value="InterPro"/>
</dbReference>
<accession>A0A9P7MGG9</accession>
<dbReference type="GO" id="GO:0008081">
    <property type="term" value="F:phosphoric diester hydrolase activity"/>
    <property type="evidence" value="ECO:0007669"/>
    <property type="project" value="InterPro"/>
</dbReference>
<keyword evidence="2" id="KW-1185">Reference proteome</keyword>
<evidence type="ECO:0008006" key="3">
    <source>
        <dbReference type="Google" id="ProtNLM"/>
    </source>
</evidence>
<dbReference type="PANTHER" id="PTHR13593">
    <property type="match status" value="1"/>
</dbReference>
<proteinExistence type="predicted"/>